<accession>A0A9Q3UPU3</accession>
<dbReference type="EMBL" id="JAJGNA010000018">
    <property type="protein sequence ID" value="MCC4309593.1"/>
    <property type="molecule type" value="Genomic_DNA"/>
</dbReference>
<sequence length="226" mass="24417">MSQTSLYVAFPASDTLRDRIDAFIDATAREPGRNHVDSLDAIMDPFLDEVLHTYFTGPIDAVNAKGPAVNVILGAMKVISKAAHGLAGRLMRKTSVEEQQALAAHFSALRLEKDGQVFIGYPLTPALAERASLVFQEFADGQGEMKHLVEVMDGISAGAIENYLDKTVGNLELGRINRGLVAGARATIKKASASSVEKGIPAMDREHRQPVVAYFESLLLDLRPAT</sequence>
<comment type="caution">
    <text evidence="1">The sequence shown here is derived from an EMBL/GenBank/DDBJ whole genome shotgun (WGS) entry which is preliminary data.</text>
</comment>
<evidence type="ECO:0000313" key="2">
    <source>
        <dbReference type="Proteomes" id="UP001108027"/>
    </source>
</evidence>
<dbReference type="RefSeq" id="WP_204429891.1">
    <property type="nucleotide sequence ID" value="NZ_ARXL01000010.1"/>
</dbReference>
<name>A0A9Q3UPU3_9GAMM</name>
<dbReference type="AlphaFoldDB" id="A0A9Q3UPU3"/>
<keyword evidence="2" id="KW-1185">Reference proteome</keyword>
<organism evidence="1 2">
    <name type="scientific">Alloalcanivorax marinus</name>
    <dbReference type="NCBI Taxonomy" id="1177169"/>
    <lineage>
        <taxon>Bacteria</taxon>
        <taxon>Pseudomonadati</taxon>
        <taxon>Pseudomonadota</taxon>
        <taxon>Gammaproteobacteria</taxon>
        <taxon>Oceanospirillales</taxon>
        <taxon>Alcanivoracaceae</taxon>
        <taxon>Alloalcanivorax</taxon>
    </lineage>
</organism>
<proteinExistence type="predicted"/>
<evidence type="ECO:0000313" key="1">
    <source>
        <dbReference type="EMBL" id="MCC4309593.1"/>
    </source>
</evidence>
<dbReference type="Proteomes" id="UP001108027">
    <property type="component" value="Unassembled WGS sequence"/>
</dbReference>
<reference evidence="1" key="1">
    <citation type="submission" date="2021-10" db="EMBL/GenBank/DDBJ databases">
        <title>The diversity and Nitrogen Metabolism of Culturable Nitrate-Utilizing Bacteria Within the Oxygen Minimum Zone of the Changjiang (Yangtze River)Estuary.</title>
        <authorList>
            <person name="Zhang D."/>
            <person name="Zheng J."/>
            <person name="Liu S."/>
            <person name="He W."/>
        </authorList>
    </citation>
    <scope>NUCLEOTIDE SEQUENCE</scope>
    <source>
        <strain evidence="1">FXH-223</strain>
    </source>
</reference>
<gene>
    <name evidence="1" type="ORF">LL252_13535</name>
</gene>
<protein>
    <submittedName>
        <fullName evidence="1">Uncharacterized protein</fullName>
    </submittedName>
</protein>